<organism evidence="1 2">
    <name type="scientific">Bradyrhizobium barranii subsp. apii</name>
    <dbReference type="NCBI Taxonomy" id="2819348"/>
    <lineage>
        <taxon>Bacteria</taxon>
        <taxon>Pseudomonadati</taxon>
        <taxon>Pseudomonadota</taxon>
        <taxon>Alphaproteobacteria</taxon>
        <taxon>Hyphomicrobiales</taxon>
        <taxon>Nitrobacteraceae</taxon>
        <taxon>Bradyrhizobium</taxon>
        <taxon>Bradyrhizobium barranii</taxon>
    </lineage>
</organism>
<reference evidence="1 2" key="1">
    <citation type="journal article" date="2017" name="Syst. Appl. Microbiol.">
        <title>Soybeans inoculated with root zone soils of Canadian native legumes harbour diverse and novel Bradyrhizobium spp. that possess agricultural potential.</title>
        <authorList>
            <person name="Bromfield E.S.P."/>
            <person name="Cloutier S."/>
            <person name="Tambong J.T."/>
            <person name="Tran Thi T.V."/>
        </authorList>
    </citation>
    <scope>NUCLEOTIDE SEQUENCE [LARGE SCALE GENOMIC DNA]</scope>
    <source>
        <strain evidence="1 2">1S5</strain>
    </source>
</reference>
<dbReference type="RefSeq" id="WP_166049347.1">
    <property type="nucleotide sequence ID" value="NZ_CP096251.1"/>
</dbReference>
<evidence type="ECO:0000313" key="2">
    <source>
        <dbReference type="Proteomes" id="UP000551709"/>
    </source>
</evidence>
<dbReference type="SUPFAM" id="SSF52540">
    <property type="entry name" value="P-loop containing nucleoside triphosphate hydrolases"/>
    <property type="match status" value="1"/>
</dbReference>
<name>A0A8T5V6M9_9BRAD</name>
<gene>
    <name evidence="1" type="ORF">HAP41_0000034295</name>
</gene>
<dbReference type="AlphaFoldDB" id="A0A8T5V6M9"/>
<dbReference type="InterPro" id="IPR027417">
    <property type="entry name" value="P-loop_NTPase"/>
</dbReference>
<dbReference type="Proteomes" id="UP000551709">
    <property type="component" value="Chromosome"/>
</dbReference>
<accession>A0A8T5V6M9</accession>
<dbReference type="EMBL" id="CP096255">
    <property type="protein sequence ID" value="UPT85347.1"/>
    <property type="molecule type" value="Genomic_DNA"/>
</dbReference>
<evidence type="ECO:0000313" key="1">
    <source>
        <dbReference type="EMBL" id="UPT85347.1"/>
    </source>
</evidence>
<protein>
    <submittedName>
        <fullName evidence="1">Uncharacterized protein</fullName>
    </submittedName>
</protein>
<proteinExistence type="predicted"/>
<sequence length="124" mass="13315">MTAATPVDVDECAANAATPTRRRGDAAAGPAFHSTREAKILTIGLGLLISAAWNMYRHAVHHRGRNITSVNTEVGPDVILMDEPFGALDAQTRMVMQSDLQTLSMEAGATARSKVRAQNRRSSL</sequence>